<dbReference type="AlphaFoldDB" id="A0AAV3TZT2"/>
<organism evidence="2 3">
    <name type="scientific">Halioxenophilus aromaticivorans</name>
    <dbReference type="NCBI Taxonomy" id="1306992"/>
    <lineage>
        <taxon>Bacteria</taxon>
        <taxon>Pseudomonadati</taxon>
        <taxon>Pseudomonadota</taxon>
        <taxon>Gammaproteobacteria</taxon>
        <taxon>Alteromonadales</taxon>
        <taxon>Alteromonadaceae</taxon>
        <taxon>Halioxenophilus</taxon>
    </lineage>
</organism>
<feature type="compositionally biased region" description="Polar residues" evidence="1">
    <location>
        <begin position="1"/>
        <end position="19"/>
    </location>
</feature>
<dbReference type="PANTHER" id="PTHR35175:SF2">
    <property type="entry name" value="DUF1289 DOMAIN-CONTAINING PROTEIN"/>
    <property type="match status" value="1"/>
</dbReference>
<dbReference type="Pfam" id="PF06945">
    <property type="entry name" value="DUF1289"/>
    <property type="match status" value="1"/>
</dbReference>
<reference evidence="3" key="1">
    <citation type="journal article" date="2019" name="Int. J. Syst. Evol. Microbiol.">
        <title>The Global Catalogue of Microorganisms (GCM) 10K type strain sequencing project: providing services to taxonomists for standard genome sequencing and annotation.</title>
        <authorList>
            <consortium name="The Broad Institute Genomics Platform"/>
            <consortium name="The Broad Institute Genome Sequencing Center for Infectious Disease"/>
            <person name="Wu L."/>
            <person name="Ma J."/>
        </authorList>
    </citation>
    <scope>NUCLEOTIDE SEQUENCE [LARGE SCALE GENOMIC DNA]</scope>
    <source>
        <strain evidence="3">JCM 19134</strain>
    </source>
</reference>
<sequence>MAKFRSQISAADKSSQPKAVNSPCIAICALNQDDVCTGCYRTGQEIAHWGRLDNDQRRDVLALCKNRARAINPFLS</sequence>
<gene>
    <name evidence="2" type="ORF">GCM10025791_11060</name>
</gene>
<dbReference type="InterPro" id="IPR010710">
    <property type="entry name" value="DUF1289"/>
</dbReference>
<keyword evidence="3" id="KW-1185">Reference proteome</keyword>
<feature type="region of interest" description="Disordered" evidence="1">
    <location>
        <begin position="1"/>
        <end position="20"/>
    </location>
</feature>
<comment type="caution">
    <text evidence="2">The sequence shown here is derived from an EMBL/GenBank/DDBJ whole genome shotgun (WGS) entry which is preliminary data.</text>
</comment>
<accession>A0AAV3TZT2</accession>
<dbReference type="Proteomes" id="UP001409585">
    <property type="component" value="Unassembled WGS sequence"/>
</dbReference>
<evidence type="ECO:0000313" key="2">
    <source>
        <dbReference type="EMBL" id="GAA4935403.1"/>
    </source>
</evidence>
<name>A0AAV3TZT2_9ALTE</name>
<protein>
    <recommendedName>
        <fullName evidence="4">DUF1289 domain-containing protein</fullName>
    </recommendedName>
</protein>
<evidence type="ECO:0008006" key="4">
    <source>
        <dbReference type="Google" id="ProtNLM"/>
    </source>
</evidence>
<dbReference type="PANTHER" id="PTHR35175">
    <property type="entry name" value="DUF1289 DOMAIN-CONTAINING PROTEIN"/>
    <property type="match status" value="1"/>
</dbReference>
<dbReference type="RefSeq" id="WP_345418312.1">
    <property type="nucleotide sequence ID" value="NZ_AP031496.1"/>
</dbReference>
<dbReference type="EMBL" id="BAABLX010000007">
    <property type="protein sequence ID" value="GAA4935403.1"/>
    <property type="molecule type" value="Genomic_DNA"/>
</dbReference>
<evidence type="ECO:0000256" key="1">
    <source>
        <dbReference type="SAM" id="MobiDB-lite"/>
    </source>
</evidence>
<proteinExistence type="predicted"/>
<evidence type="ECO:0000313" key="3">
    <source>
        <dbReference type="Proteomes" id="UP001409585"/>
    </source>
</evidence>